<dbReference type="AlphaFoldDB" id="A0A392QJB7"/>
<sequence length="52" mass="5804">MGNTLAREQSVPEGLRGDYLLEKSTGILVEMRGQLKMVMSLVGSYLDFPERS</sequence>
<organism evidence="1 2">
    <name type="scientific">Trifolium medium</name>
    <dbReference type="NCBI Taxonomy" id="97028"/>
    <lineage>
        <taxon>Eukaryota</taxon>
        <taxon>Viridiplantae</taxon>
        <taxon>Streptophyta</taxon>
        <taxon>Embryophyta</taxon>
        <taxon>Tracheophyta</taxon>
        <taxon>Spermatophyta</taxon>
        <taxon>Magnoliopsida</taxon>
        <taxon>eudicotyledons</taxon>
        <taxon>Gunneridae</taxon>
        <taxon>Pentapetalae</taxon>
        <taxon>rosids</taxon>
        <taxon>fabids</taxon>
        <taxon>Fabales</taxon>
        <taxon>Fabaceae</taxon>
        <taxon>Papilionoideae</taxon>
        <taxon>50 kb inversion clade</taxon>
        <taxon>NPAAA clade</taxon>
        <taxon>Hologalegina</taxon>
        <taxon>IRL clade</taxon>
        <taxon>Trifolieae</taxon>
        <taxon>Trifolium</taxon>
    </lineage>
</organism>
<keyword evidence="2" id="KW-1185">Reference proteome</keyword>
<proteinExistence type="predicted"/>
<protein>
    <submittedName>
        <fullName evidence="1">Uncharacterized protein</fullName>
    </submittedName>
</protein>
<name>A0A392QJB7_9FABA</name>
<evidence type="ECO:0000313" key="1">
    <source>
        <dbReference type="EMBL" id="MCI24471.1"/>
    </source>
</evidence>
<accession>A0A392QJB7</accession>
<evidence type="ECO:0000313" key="2">
    <source>
        <dbReference type="Proteomes" id="UP000265520"/>
    </source>
</evidence>
<dbReference type="EMBL" id="LXQA010141671">
    <property type="protein sequence ID" value="MCI24471.1"/>
    <property type="molecule type" value="Genomic_DNA"/>
</dbReference>
<comment type="caution">
    <text evidence="1">The sequence shown here is derived from an EMBL/GenBank/DDBJ whole genome shotgun (WGS) entry which is preliminary data.</text>
</comment>
<reference evidence="1 2" key="1">
    <citation type="journal article" date="2018" name="Front. Plant Sci.">
        <title>Red Clover (Trifolium pratense) and Zigzag Clover (T. medium) - A Picture of Genomic Similarities and Differences.</title>
        <authorList>
            <person name="Dluhosova J."/>
            <person name="Istvanek J."/>
            <person name="Nedelnik J."/>
            <person name="Repkova J."/>
        </authorList>
    </citation>
    <scope>NUCLEOTIDE SEQUENCE [LARGE SCALE GENOMIC DNA]</scope>
    <source>
        <strain evidence="2">cv. 10/8</strain>
        <tissue evidence="1">Leaf</tissue>
    </source>
</reference>
<dbReference type="Proteomes" id="UP000265520">
    <property type="component" value="Unassembled WGS sequence"/>
</dbReference>